<dbReference type="SUPFAM" id="SSF49344">
    <property type="entry name" value="CBD9-like"/>
    <property type="match status" value="1"/>
</dbReference>
<dbReference type="AlphaFoldDB" id="A0A8T9C7M9"/>
<organism evidence="3 4">
    <name type="scientific">Lachnellula suecica</name>
    <dbReference type="NCBI Taxonomy" id="602035"/>
    <lineage>
        <taxon>Eukaryota</taxon>
        <taxon>Fungi</taxon>
        <taxon>Dikarya</taxon>
        <taxon>Ascomycota</taxon>
        <taxon>Pezizomycotina</taxon>
        <taxon>Leotiomycetes</taxon>
        <taxon>Helotiales</taxon>
        <taxon>Lachnaceae</taxon>
        <taxon>Lachnellula</taxon>
    </lineage>
</organism>
<dbReference type="Pfam" id="PF16010">
    <property type="entry name" value="CDH-cyt"/>
    <property type="match status" value="1"/>
</dbReference>
<feature type="chain" id="PRO_5035788790" evidence="1">
    <location>
        <begin position="24"/>
        <end position="231"/>
    </location>
</feature>
<dbReference type="PANTHER" id="PTHR47797:SF5">
    <property type="entry name" value="CELLOBIOSE DEHYDROGENASE CYTOCHROME DOMAIN-CONTAINING PROTEIN"/>
    <property type="match status" value="1"/>
</dbReference>
<gene>
    <name evidence="3" type="primary">CDH-1_1</name>
    <name evidence="3" type="ORF">LSUE1_G005210</name>
</gene>
<protein>
    <submittedName>
        <fullName evidence="3">Cellobiose dehydrogenase</fullName>
    </submittedName>
</protein>
<keyword evidence="1" id="KW-0732">Signal</keyword>
<proteinExistence type="predicted"/>
<dbReference type="EMBL" id="QGMK01000556">
    <property type="protein sequence ID" value="TVY81062.1"/>
    <property type="molecule type" value="Genomic_DNA"/>
</dbReference>
<dbReference type="CDD" id="cd09630">
    <property type="entry name" value="CDH_like_cytochrome"/>
    <property type="match status" value="1"/>
</dbReference>
<keyword evidence="4" id="KW-1185">Reference proteome</keyword>
<comment type="caution">
    <text evidence="3">The sequence shown here is derived from an EMBL/GenBank/DDBJ whole genome shotgun (WGS) entry which is preliminary data.</text>
</comment>
<name>A0A8T9C7M9_9HELO</name>
<sequence length="231" mass="24516">MRWTLGTAWRRLLTFCPASGSLAADSSVYHDAETGFTFSQFAAAYVLTSTVTFRLALPSPAPTNASYDAVLQVVAPISLTGWVGLAWGGTMLNNPLTVFWENNNTPVISTRFATTRSLPPVYSGATLQVFKTGTHVNSTHWQFTAKCTGCTAFTSSSGSKTVLNPTGVNRLAFAYGSAKPSTPSSSSSSFGVHDVYAYWNHDFSAAGNTAFSSLVAKNLGTAVLSGPKYSH</sequence>
<dbReference type="Gene3D" id="2.60.40.1210">
    <property type="entry name" value="Cellobiose dehydrogenase, cytochrome domain"/>
    <property type="match status" value="1"/>
</dbReference>
<dbReference type="InterPro" id="IPR005018">
    <property type="entry name" value="DOMON_domain"/>
</dbReference>
<dbReference type="Proteomes" id="UP000469558">
    <property type="component" value="Unassembled WGS sequence"/>
</dbReference>
<evidence type="ECO:0000259" key="2">
    <source>
        <dbReference type="SMART" id="SM00664"/>
    </source>
</evidence>
<dbReference type="InterPro" id="IPR015920">
    <property type="entry name" value="Cellobiose_DH-like_cyt"/>
</dbReference>
<reference evidence="3 4" key="1">
    <citation type="submission" date="2018-05" db="EMBL/GenBank/DDBJ databases">
        <title>Genome sequencing and assembly of the regulated plant pathogen Lachnellula willkommii and related sister species for the development of diagnostic species identification markers.</title>
        <authorList>
            <person name="Giroux E."/>
            <person name="Bilodeau G."/>
        </authorList>
    </citation>
    <scope>NUCLEOTIDE SEQUENCE [LARGE SCALE GENOMIC DNA]</scope>
    <source>
        <strain evidence="3 4">CBS 268.59</strain>
    </source>
</reference>
<dbReference type="SMART" id="SM00664">
    <property type="entry name" value="DoH"/>
    <property type="match status" value="1"/>
</dbReference>
<dbReference type="OrthoDB" id="413885at2759"/>
<feature type="domain" description="DOMON" evidence="2">
    <location>
        <begin position="82"/>
        <end position="176"/>
    </location>
</feature>
<evidence type="ECO:0000313" key="3">
    <source>
        <dbReference type="EMBL" id="TVY81062.1"/>
    </source>
</evidence>
<feature type="signal peptide" evidence="1">
    <location>
        <begin position="1"/>
        <end position="23"/>
    </location>
</feature>
<dbReference type="PANTHER" id="PTHR47797">
    <property type="entry name" value="DEHYDROGENASE, PUTATIVE (AFU_ORTHOLOGUE AFUA_8G05805)-RELATED"/>
    <property type="match status" value="1"/>
</dbReference>
<evidence type="ECO:0000256" key="1">
    <source>
        <dbReference type="SAM" id="SignalP"/>
    </source>
</evidence>
<evidence type="ECO:0000313" key="4">
    <source>
        <dbReference type="Proteomes" id="UP000469558"/>
    </source>
</evidence>
<accession>A0A8T9C7M9</accession>